<protein>
    <submittedName>
        <fullName evidence="2">Uncharacterized protein</fullName>
    </submittedName>
</protein>
<proteinExistence type="predicted"/>
<organism evidence="2 3">
    <name type="scientific">Priestia koreensis</name>
    <dbReference type="NCBI Taxonomy" id="284581"/>
    <lineage>
        <taxon>Bacteria</taxon>
        <taxon>Bacillati</taxon>
        <taxon>Bacillota</taxon>
        <taxon>Bacilli</taxon>
        <taxon>Bacillales</taxon>
        <taxon>Bacillaceae</taxon>
        <taxon>Priestia</taxon>
    </lineage>
</organism>
<evidence type="ECO:0000256" key="1">
    <source>
        <dbReference type="SAM" id="MobiDB-lite"/>
    </source>
</evidence>
<keyword evidence="3" id="KW-1185">Reference proteome</keyword>
<dbReference type="EMBL" id="LILC01000006">
    <property type="protein sequence ID" value="KOO48175.1"/>
    <property type="molecule type" value="Genomic_DNA"/>
</dbReference>
<dbReference type="AlphaFoldDB" id="A0A0M0LAP4"/>
<dbReference type="STRING" id="284581.AMD01_05055"/>
<dbReference type="PATRIC" id="fig|284581.3.peg.1396"/>
<gene>
    <name evidence="2" type="ORF">AMD01_05055</name>
</gene>
<reference evidence="3" key="1">
    <citation type="submission" date="2015-08" db="EMBL/GenBank/DDBJ databases">
        <title>Fjat-14210 dsm16467.</title>
        <authorList>
            <person name="Liu B."/>
            <person name="Wang J."/>
            <person name="Zhu Y."/>
            <person name="Liu G."/>
            <person name="Chen Q."/>
            <person name="Chen Z."/>
            <person name="Lan J."/>
            <person name="Che J."/>
            <person name="Ge C."/>
            <person name="Shi H."/>
            <person name="Pan Z."/>
            <person name="Liu X."/>
        </authorList>
    </citation>
    <scope>NUCLEOTIDE SEQUENCE [LARGE SCALE GENOMIC DNA]</scope>
    <source>
        <strain evidence="3">DSM 16467</strain>
    </source>
</reference>
<accession>A0A0M0LAP4</accession>
<name>A0A0M0LAP4_9BACI</name>
<evidence type="ECO:0000313" key="2">
    <source>
        <dbReference type="EMBL" id="KOO48175.1"/>
    </source>
</evidence>
<feature type="compositionally biased region" description="Basic residues" evidence="1">
    <location>
        <begin position="45"/>
        <end position="54"/>
    </location>
</feature>
<dbReference type="Proteomes" id="UP000037558">
    <property type="component" value="Unassembled WGS sequence"/>
</dbReference>
<dbReference type="OrthoDB" id="1958060at2"/>
<feature type="region of interest" description="Disordered" evidence="1">
    <location>
        <begin position="31"/>
        <end position="67"/>
    </location>
</feature>
<comment type="caution">
    <text evidence="2">The sequence shown here is derived from an EMBL/GenBank/DDBJ whole genome shotgun (WGS) entry which is preliminary data.</text>
</comment>
<sequence>MIDAIVLVAMGLGFYVFAQLMLKEPIIPWGKKKKRGNKQDPPKGKGPKNKKSNNGKKNVGDEEEPDPFEELFSDMEEIVKKMIRFENDRFVMIAEVDPVNYFLLSPEEQEAIDRTFETWLATLHYPVQIYLQNRYVDLSDPIEKMRDIMLGQDDLPTNAIEYGQSMIEDLTRWQELTPRYETKRYLAISYQVNVKEINADDKDELEEKILQKATNELSRRMSAAANTLRKARIGVNRLDNDGIGELLYFAFNRKKALKNRYKDIAQNEMLALYTTADQDERHIELVKEMIERDAEEKEKQAG</sequence>
<evidence type="ECO:0000313" key="3">
    <source>
        <dbReference type="Proteomes" id="UP000037558"/>
    </source>
</evidence>